<keyword evidence="2" id="KW-1185">Reference proteome</keyword>
<comment type="caution">
    <text evidence="1">The sequence shown here is derived from an EMBL/GenBank/DDBJ whole genome shotgun (WGS) entry which is preliminary data.</text>
</comment>
<gene>
    <name evidence="1" type="ORF">ACFFHM_10260</name>
</gene>
<reference evidence="1 2" key="1">
    <citation type="submission" date="2024-09" db="EMBL/GenBank/DDBJ databases">
        <authorList>
            <person name="Sun Q."/>
            <person name="Mori K."/>
        </authorList>
    </citation>
    <scope>NUCLEOTIDE SEQUENCE [LARGE SCALE GENOMIC DNA]</scope>
    <source>
        <strain evidence="1 2">NCAIM B.02610</strain>
    </source>
</reference>
<keyword evidence="1" id="KW-0645">Protease</keyword>
<sequence>MGFINAIDQWLEKKNEKRIALSKSQGICPECQGKGFNMVGTEVYITNSYYDCPGCNGSGSFADWLETN</sequence>
<evidence type="ECO:0000313" key="2">
    <source>
        <dbReference type="Proteomes" id="UP001589838"/>
    </source>
</evidence>
<accession>A0ABV6KGA3</accession>
<keyword evidence="1" id="KW-0031">Aminopeptidase</keyword>
<dbReference type="Proteomes" id="UP001589838">
    <property type="component" value="Unassembled WGS sequence"/>
</dbReference>
<name>A0ABV6KGA3_9BACI</name>
<keyword evidence="1" id="KW-0378">Hydrolase</keyword>
<organism evidence="1 2">
    <name type="scientific">Halalkalibacter kiskunsagensis</name>
    <dbReference type="NCBI Taxonomy" id="1548599"/>
    <lineage>
        <taxon>Bacteria</taxon>
        <taxon>Bacillati</taxon>
        <taxon>Bacillota</taxon>
        <taxon>Bacilli</taxon>
        <taxon>Bacillales</taxon>
        <taxon>Bacillaceae</taxon>
        <taxon>Halalkalibacter</taxon>
    </lineage>
</organism>
<dbReference type="InterPro" id="IPR036410">
    <property type="entry name" value="HSP_DnaJ_Cys-rich_dom_sf"/>
</dbReference>
<dbReference type="RefSeq" id="WP_335960709.1">
    <property type="nucleotide sequence ID" value="NZ_JAXBLX010000012.1"/>
</dbReference>
<evidence type="ECO:0000313" key="1">
    <source>
        <dbReference type="EMBL" id="MFC0470866.1"/>
    </source>
</evidence>
<dbReference type="GO" id="GO:0004177">
    <property type="term" value="F:aminopeptidase activity"/>
    <property type="evidence" value="ECO:0007669"/>
    <property type="project" value="UniProtKB-KW"/>
</dbReference>
<dbReference type="EMBL" id="JBHLUX010000027">
    <property type="protein sequence ID" value="MFC0470866.1"/>
    <property type="molecule type" value="Genomic_DNA"/>
</dbReference>
<dbReference type="SUPFAM" id="SSF57938">
    <property type="entry name" value="DnaJ/Hsp40 cysteine-rich domain"/>
    <property type="match status" value="1"/>
</dbReference>
<protein>
    <submittedName>
        <fullName evidence="1">Methionine aminopeptidase</fullName>
    </submittedName>
</protein>
<proteinExistence type="predicted"/>
<dbReference type="Gene3D" id="1.20.1580.10">
    <property type="entry name" value="ABC transporter ATPase like domain"/>
    <property type="match status" value="1"/>
</dbReference>